<comment type="caution">
    <text evidence="7">The sequence shown here is derived from an EMBL/GenBank/DDBJ whole genome shotgun (WGS) entry which is preliminary data.</text>
</comment>
<dbReference type="SMART" id="SM00342">
    <property type="entry name" value="HTH_ARAC"/>
    <property type="match status" value="1"/>
</dbReference>
<dbReference type="Gene3D" id="3.40.50.2300">
    <property type="match status" value="1"/>
</dbReference>
<dbReference type="PROSITE" id="PS00041">
    <property type="entry name" value="HTH_ARAC_FAMILY_1"/>
    <property type="match status" value="1"/>
</dbReference>
<dbReference type="CDD" id="cd17536">
    <property type="entry name" value="REC_YesN-like"/>
    <property type="match status" value="1"/>
</dbReference>
<dbReference type="SUPFAM" id="SSF52172">
    <property type="entry name" value="CheY-like"/>
    <property type="match status" value="1"/>
</dbReference>
<keyword evidence="2" id="KW-0238">DNA-binding</keyword>
<keyword evidence="3" id="KW-0804">Transcription</keyword>
<dbReference type="AlphaFoldDB" id="A0A4R5VMT8"/>
<dbReference type="EMBL" id="SMYO01000012">
    <property type="protein sequence ID" value="TDK58626.1"/>
    <property type="molecule type" value="Genomic_DNA"/>
</dbReference>
<dbReference type="Pfam" id="PF12833">
    <property type="entry name" value="HTH_18"/>
    <property type="match status" value="1"/>
</dbReference>
<sequence>MTTPELCRTLIVDDELLIRQGIKHYIDWEKEGFLIVGEAANGQEAFELIETANPDIIITDIVMPIMDGEELTRLVKDKYPNIEIIILSSFGEFDYVRSTFQSGVVDYILKPKLDSNSLLKALNTARERIPSLQDVGNQVEANLSIGQIIQKLISGYEADFDSVTISKAFPYRHFCLLGVDVKNHPSKGTVEFTERIKENIENALKTNLKEAACHFFPFDQAIQVFLINFNTEGTDKVIELARQLAKSDSNIGFALTEAFDHFSQLGTQCKEGLIKLLNYRFYLPDVPLLMEKSLPKLPPKSDNFNLDWFTSEFKRRQFDSALSYLVDHVQSVSSCYTMDVFEYKAFFGNIIFNITVLLNNMEYGVKELENARYSYFRAIDEAQTAGETVQLLDRFIEEVKKCINSAQNQPENLNMKKLMEYMREHYAQPLTLKEVAKHFHFNPSYLSSYFSAHNNEGFIEYLNRIRIEEAVKLLIKGEANISEISAMVGYSDHSYFCKVFKKIKGLSPSQFKRKQNFR</sequence>
<dbReference type="Gene3D" id="1.10.10.60">
    <property type="entry name" value="Homeodomain-like"/>
    <property type="match status" value="2"/>
</dbReference>
<accession>A0A4R5VMT8</accession>
<dbReference type="Proteomes" id="UP000295132">
    <property type="component" value="Unassembled WGS sequence"/>
</dbReference>
<feature type="domain" description="HTH araC/xylS-type" evidence="5">
    <location>
        <begin position="416"/>
        <end position="514"/>
    </location>
</feature>
<evidence type="ECO:0000259" key="5">
    <source>
        <dbReference type="PROSITE" id="PS01124"/>
    </source>
</evidence>
<evidence type="ECO:0000256" key="4">
    <source>
        <dbReference type="PROSITE-ProRule" id="PRU00169"/>
    </source>
</evidence>
<dbReference type="InterPro" id="IPR020449">
    <property type="entry name" value="Tscrpt_reg_AraC-type_HTH"/>
</dbReference>
<dbReference type="InterPro" id="IPR018060">
    <property type="entry name" value="HTH_AraC"/>
</dbReference>
<dbReference type="GO" id="GO:0003700">
    <property type="term" value="F:DNA-binding transcription factor activity"/>
    <property type="evidence" value="ECO:0007669"/>
    <property type="project" value="InterPro"/>
</dbReference>
<keyword evidence="1" id="KW-0805">Transcription regulation</keyword>
<dbReference type="PANTHER" id="PTHR43280:SF28">
    <property type="entry name" value="HTH-TYPE TRANSCRIPTIONAL ACTIVATOR RHAS"/>
    <property type="match status" value="1"/>
</dbReference>
<dbReference type="PANTHER" id="PTHR43280">
    <property type="entry name" value="ARAC-FAMILY TRANSCRIPTIONAL REGULATOR"/>
    <property type="match status" value="1"/>
</dbReference>
<reference evidence="7 8" key="1">
    <citation type="submission" date="2019-03" db="EMBL/GenBank/DDBJ databases">
        <title>Bacillus niacini sp. nov. a Nicotinate-Metabolizing Mesophile Isolated from Soil.</title>
        <authorList>
            <person name="Zhang G."/>
        </authorList>
    </citation>
    <scope>NUCLEOTIDE SEQUENCE [LARGE SCALE GENOMIC DNA]</scope>
    <source>
        <strain evidence="7 8">WN066</strain>
    </source>
</reference>
<feature type="domain" description="Response regulatory" evidence="6">
    <location>
        <begin position="8"/>
        <end position="125"/>
    </location>
</feature>
<gene>
    <name evidence="7" type="ORF">E2K98_22510</name>
</gene>
<evidence type="ECO:0000313" key="8">
    <source>
        <dbReference type="Proteomes" id="UP000295132"/>
    </source>
</evidence>
<dbReference type="RefSeq" id="WP_133338168.1">
    <property type="nucleotide sequence ID" value="NZ_SMYO01000012.1"/>
</dbReference>
<evidence type="ECO:0000313" key="7">
    <source>
        <dbReference type="EMBL" id="TDK58626.1"/>
    </source>
</evidence>
<dbReference type="InterPro" id="IPR018062">
    <property type="entry name" value="HTH_AraC-typ_CS"/>
</dbReference>
<dbReference type="InterPro" id="IPR001789">
    <property type="entry name" value="Sig_transdc_resp-reg_receiver"/>
</dbReference>
<dbReference type="PRINTS" id="PR00032">
    <property type="entry name" value="HTHARAC"/>
</dbReference>
<evidence type="ECO:0000256" key="1">
    <source>
        <dbReference type="ARBA" id="ARBA00023015"/>
    </source>
</evidence>
<keyword evidence="4" id="KW-0597">Phosphoprotein</keyword>
<proteinExistence type="predicted"/>
<dbReference type="GO" id="GO:0000160">
    <property type="term" value="P:phosphorelay signal transduction system"/>
    <property type="evidence" value="ECO:0007669"/>
    <property type="project" value="InterPro"/>
</dbReference>
<evidence type="ECO:0000256" key="2">
    <source>
        <dbReference type="ARBA" id="ARBA00023125"/>
    </source>
</evidence>
<dbReference type="SMART" id="SM00448">
    <property type="entry name" value="REC"/>
    <property type="match status" value="1"/>
</dbReference>
<name>A0A4R5VMT8_9BACI</name>
<dbReference type="Pfam" id="PF00072">
    <property type="entry name" value="Response_reg"/>
    <property type="match status" value="1"/>
</dbReference>
<evidence type="ECO:0000256" key="3">
    <source>
        <dbReference type="ARBA" id="ARBA00023163"/>
    </source>
</evidence>
<dbReference type="PROSITE" id="PS01124">
    <property type="entry name" value="HTH_ARAC_FAMILY_2"/>
    <property type="match status" value="1"/>
</dbReference>
<dbReference type="InterPro" id="IPR011006">
    <property type="entry name" value="CheY-like_superfamily"/>
</dbReference>
<evidence type="ECO:0000259" key="6">
    <source>
        <dbReference type="PROSITE" id="PS50110"/>
    </source>
</evidence>
<dbReference type="SUPFAM" id="SSF46689">
    <property type="entry name" value="Homeodomain-like"/>
    <property type="match status" value="2"/>
</dbReference>
<dbReference type="GO" id="GO:0043565">
    <property type="term" value="F:sequence-specific DNA binding"/>
    <property type="evidence" value="ECO:0007669"/>
    <property type="project" value="InterPro"/>
</dbReference>
<dbReference type="InterPro" id="IPR009057">
    <property type="entry name" value="Homeodomain-like_sf"/>
</dbReference>
<organism evidence="7 8">
    <name type="scientific">Bacillus salipaludis</name>
    <dbReference type="NCBI Taxonomy" id="2547811"/>
    <lineage>
        <taxon>Bacteria</taxon>
        <taxon>Bacillati</taxon>
        <taxon>Bacillota</taxon>
        <taxon>Bacilli</taxon>
        <taxon>Bacillales</taxon>
        <taxon>Bacillaceae</taxon>
        <taxon>Bacillus</taxon>
    </lineage>
</organism>
<protein>
    <submittedName>
        <fullName evidence="7">Response regulator transcription factor</fullName>
    </submittedName>
</protein>
<dbReference type="PROSITE" id="PS50110">
    <property type="entry name" value="RESPONSE_REGULATORY"/>
    <property type="match status" value="1"/>
</dbReference>
<feature type="modified residue" description="4-aspartylphosphate" evidence="4">
    <location>
        <position position="60"/>
    </location>
</feature>